<proteinExistence type="predicted"/>
<dbReference type="EMBL" id="ABCC02000033">
    <property type="protein sequence ID" value="EDP15901.1"/>
    <property type="molecule type" value="Genomic_DNA"/>
</dbReference>
<dbReference type="GO" id="GO:0003677">
    <property type="term" value="F:DNA binding"/>
    <property type="evidence" value="ECO:0007669"/>
    <property type="project" value="InterPro"/>
</dbReference>
<sequence length="65" mass="7505">MERLRLIKDHIASSLSILPEDLDLTPFDRKGGLFGFCEAFGEQYKEILEEMKYGIGSIKEKYYGN</sequence>
<dbReference type="PaxDb" id="411902-CLOBOL_04072"/>
<dbReference type="AlphaFoldDB" id="A8RUN5"/>
<protein>
    <recommendedName>
        <fullName evidence="1">EcoEI R protein C-terminal domain-containing protein</fullName>
    </recommendedName>
</protein>
<organism evidence="2 3">
    <name type="scientific">Enterocloster bolteae (strain ATCC BAA-613 / DSM 15670 / CCUG 46953 / JCM 12243 / WAL 16351)</name>
    <name type="common">Clostridium bolteae</name>
    <dbReference type="NCBI Taxonomy" id="411902"/>
    <lineage>
        <taxon>Bacteria</taxon>
        <taxon>Bacillati</taxon>
        <taxon>Bacillota</taxon>
        <taxon>Clostridia</taxon>
        <taxon>Lachnospirales</taxon>
        <taxon>Lachnospiraceae</taxon>
        <taxon>Enterocloster</taxon>
    </lineage>
</organism>
<reference evidence="2 3" key="2">
    <citation type="submission" date="2007-09" db="EMBL/GenBank/DDBJ databases">
        <title>Draft genome sequence of Clostridium bolteae (ATCC BAA-613).</title>
        <authorList>
            <person name="Sudarsanam P."/>
            <person name="Ley R."/>
            <person name="Guruge J."/>
            <person name="Turnbaugh P.J."/>
            <person name="Mahowald M."/>
            <person name="Liep D."/>
            <person name="Gordon J."/>
        </authorList>
    </citation>
    <scope>NUCLEOTIDE SEQUENCE [LARGE SCALE GENOMIC DNA]</scope>
    <source>
        <strain evidence="3">ATCC BAA-613 / DSM 15670 / CCUG 46953 / JCM 12243 / WAL 16351</strain>
    </source>
</reference>
<dbReference type="HOGENOM" id="CLU_2933050_0_0_9"/>
<dbReference type="Proteomes" id="UP000005396">
    <property type="component" value="Unassembled WGS sequence"/>
</dbReference>
<comment type="caution">
    <text evidence="2">The sequence shown here is derived from an EMBL/GenBank/DDBJ whole genome shotgun (WGS) entry which is preliminary data.</text>
</comment>
<evidence type="ECO:0000259" key="1">
    <source>
        <dbReference type="Pfam" id="PF08463"/>
    </source>
</evidence>
<evidence type="ECO:0000313" key="3">
    <source>
        <dbReference type="Proteomes" id="UP000005396"/>
    </source>
</evidence>
<accession>A8RUN5</accession>
<dbReference type="Pfam" id="PF08463">
    <property type="entry name" value="EcoEI_R_C"/>
    <property type="match status" value="1"/>
</dbReference>
<reference evidence="2 3" key="1">
    <citation type="submission" date="2007-08" db="EMBL/GenBank/DDBJ databases">
        <authorList>
            <person name="Fulton L."/>
            <person name="Clifton S."/>
            <person name="Fulton B."/>
            <person name="Xu J."/>
            <person name="Minx P."/>
            <person name="Pepin K.H."/>
            <person name="Johnson M."/>
            <person name="Thiruvilangam P."/>
            <person name="Bhonagiri V."/>
            <person name="Nash W.E."/>
            <person name="Mardis E.R."/>
            <person name="Wilson R.K."/>
        </authorList>
    </citation>
    <scope>NUCLEOTIDE SEQUENCE [LARGE SCALE GENOMIC DNA]</scope>
    <source>
        <strain evidence="3">ATCC BAA-613 / DSM 15670 / CCUG 46953 / JCM 12243 / WAL 16351</strain>
    </source>
</reference>
<name>A8RUN5_ENTBW</name>
<dbReference type="GO" id="GO:0003824">
    <property type="term" value="F:catalytic activity"/>
    <property type="evidence" value="ECO:0007669"/>
    <property type="project" value="InterPro"/>
</dbReference>
<gene>
    <name evidence="2" type="ORF">CLOBOL_04072</name>
</gene>
<dbReference type="eggNOG" id="COG4096">
    <property type="taxonomic scope" value="Bacteria"/>
</dbReference>
<dbReference type="InterPro" id="IPR013670">
    <property type="entry name" value="EcoEI_R_C_dom"/>
</dbReference>
<evidence type="ECO:0000313" key="2">
    <source>
        <dbReference type="EMBL" id="EDP15901.1"/>
    </source>
</evidence>
<dbReference type="GO" id="GO:0006304">
    <property type="term" value="P:DNA modification"/>
    <property type="evidence" value="ECO:0007669"/>
    <property type="project" value="InterPro"/>
</dbReference>
<feature type="domain" description="EcoEI R protein C-terminal" evidence="1">
    <location>
        <begin position="3"/>
        <end position="52"/>
    </location>
</feature>